<organism evidence="3 4">
    <name type="scientific">Dreissena polymorpha</name>
    <name type="common">Zebra mussel</name>
    <name type="synonym">Mytilus polymorpha</name>
    <dbReference type="NCBI Taxonomy" id="45954"/>
    <lineage>
        <taxon>Eukaryota</taxon>
        <taxon>Metazoa</taxon>
        <taxon>Spiralia</taxon>
        <taxon>Lophotrochozoa</taxon>
        <taxon>Mollusca</taxon>
        <taxon>Bivalvia</taxon>
        <taxon>Autobranchia</taxon>
        <taxon>Heteroconchia</taxon>
        <taxon>Euheterodonta</taxon>
        <taxon>Imparidentia</taxon>
        <taxon>Neoheterodontei</taxon>
        <taxon>Myida</taxon>
        <taxon>Dreissenoidea</taxon>
        <taxon>Dreissenidae</taxon>
        <taxon>Dreissena</taxon>
    </lineage>
</organism>
<accession>A0A9D4C6R9</accession>
<reference evidence="3" key="1">
    <citation type="journal article" date="2019" name="bioRxiv">
        <title>The Genome of the Zebra Mussel, Dreissena polymorpha: A Resource for Invasive Species Research.</title>
        <authorList>
            <person name="McCartney M.A."/>
            <person name="Auch B."/>
            <person name="Kono T."/>
            <person name="Mallez S."/>
            <person name="Zhang Y."/>
            <person name="Obille A."/>
            <person name="Becker A."/>
            <person name="Abrahante J.E."/>
            <person name="Garbe J."/>
            <person name="Badalamenti J.P."/>
            <person name="Herman A."/>
            <person name="Mangelson H."/>
            <person name="Liachko I."/>
            <person name="Sullivan S."/>
            <person name="Sone E.D."/>
            <person name="Koren S."/>
            <person name="Silverstein K.A.T."/>
            <person name="Beckman K.B."/>
            <person name="Gohl D.M."/>
        </authorList>
    </citation>
    <scope>NUCLEOTIDE SEQUENCE</scope>
    <source>
        <strain evidence="3">Duluth1</strain>
        <tissue evidence="3">Whole animal</tissue>
    </source>
</reference>
<reference evidence="3" key="2">
    <citation type="submission" date="2020-11" db="EMBL/GenBank/DDBJ databases">
        <authorList>
            <person name="McCartney M.A."/>
            <person name="Auch B."/>
            <person name="Kono T."/>
            <person name="Mallez S."/>
            <person name="Becker A."/>
            <person name="Gohl D.M."/>
            <person name="Silverstein K.A.T."/>
            <person name="Koren S."/>
            <person name="Bechman K.B."/>
            <person name="Herman A."/>
            <person name="Abrahante J.E."/>
            <person name="Garbe J."/>
        </authorList>
    </citation>
    <scope>NUCLEOTIDE SEQUENCE</scope>
    <source>
        <strain evidence="3">Duluth1</strain>
        <tissue evidence="3">Whole animal</tissue>
    </source>
</reference>
<protein>
    <submittedName>
        <fullName evidence="3">Uncharacterized protein</fullName>
    </submittedName>
</protein>
<evidence type="ECO:0000256" key="1">
    <source>
        <dbReference type="SAM" id="Coils"/>
    </source>
</evidence>
<evidence type="ECO:0000313" key="3">
    <source>
        <dbReference type="EMBL" id="KAH3718270.1"/>
    </source>
</evidence>
<keyword evidence="1" id="KW-0175">Coiled coil</keyword>
<proteinExistence type="predicted"/>
<name>A0A9D4C6R9_DREPO</name>
<evidence type="ECO:0000256" key="2">
    <source>
        <dbReference type="SAM" id="MobiDB-lite"/>
    </source>
</evidence>
<dbReference type="AlphaFoldDB" id="A0A9D4C6R9"/>
<comment type="caution">
    <text evidence="3">The sequence shown here is derived from an EMBL/GenBank/DDBJ whole genome shotgun (WGS) entry which is preliminary data.</text>
</comment>
<sequence length="332" mass="37977">MAYTAVCQTHSKSASSICFTHGTFLCTKCLLEKVEEKEDCIKYDMTDIAEEKDHTKLKFFTMQQRALKQQETLNYRIEEVNKEREYLVKQVEEALETLIKDIKDKADNMLTAINKEGNIIQSKYQVFVQEIDEKLKPVEADIKRMESSDADIAKIRRSIEILEKDLTQKYLVCGTVSADFETNKNLTETLKGLNSLGIFVLTEMEEYEPIGGEENMAFVNDESEKRDAWKNKETEGKDIKDEGEKIDIRKTEKPENTSITLNRDILLGSAIYEPDIRTCDGQPVKQSDSVEAEGNKAKFENKEEKNPPPPVPRRSQLQSDDKTAVKSKCCCN</sequence>
<feature type="coiled-coil region" evidence="1">
    <location>
        <begin position="77"/>
        <end position="108"/>
    </location>
</feature>
<feature type="compositionally biased region" description="Basic and acidic residues" evidence="2">
    <location>
        <begin position="293"/>
        <end position="306"/>
    </location>
</feature>
<evidence type="ECO:0000313" key="4">
    <source>
        <dbReference type="Proteomes" id="UP000828390"/>
    </source>
</evidence>
<dbReference type="EMBL" id="JAIWYP010000013">
    <property type="protein sequence ID" value="KAH3718270.1"/>
    <property type="molecule type" value="Genomic_DNA"/>
</dbReference>
<dbReference type="Proteomes" id="UP000828390">
    <property type="component" value="Unassembled WGS sequence"/>
</dbReference>
<feature type="region of interest" description="Disordered" evidence="2">
    <location>
        <begin position="278"/>
        <end position="332"/>
    </location>
</feature>
<gene>
    <name evidence="3" type="ORF">DPMN_061072</name>
</gene>
<keyword evidence="4" id="KW-1185">Reference proteome</keyword>